<dbReference type="GO" id="GO:0006154">
    <property type="term" value="P:adenosine catabolic process"/>
    <property type="evidence" value="ECO:0007669"/>
    <property type="project" value="TreeGrafter"/>
</dbReference>
<evidence type="ECO:0000256" key="4">
    <source>
        <dbReference type="ARBA" id="ARBA00022723"/>
    </source>
</evidence>
<protein>
    <recommendedName>
        <fullName evidence="3">adenosine deaminase</fullName>
        <ecNumber evidence="3">3.5.4.4</ecNumber>
    </recommendedName>
</protein>
<dbReference type="GO" id="GO:0004000">
    <property type="term" value="F:adenosine deaminase activity"/>
    <property type="evidence" value="ECO:0007669"/>
    <property type="project" value="UniProtKB-ARBA"/>
</dbReference>
<evidence type="ECO:0000256" key="1">
    <source>
        <dbReference type="ARBA" id="ARBA00001947"/>
    </source>
</evidence>
<evidence type="ECO:0000256" key="5">
    <source>
        <dbReference type="ARBA" id="ARBA00022801"/>
    </source>
</evidence>
<dbReference type="GO" id="GO:0043103">
    <property type="term" value="P:hypoxanthine salvage"/>
    <property type="evidence" value="ECO:0007669"/>
    <property type="project" value="TreeGrafter"/>
</dbReference>
<dbReference type="AlphaFoldDB" id="A0A561UXI7"/>
<sequence length="538" mass="58794">MITTFRTEHHPKSRLLAGLGALTALALLPAAPVAAAPVTDASPQSARQVAPRVVTAAERRTAAYLDSLRNRPARLKAFFKDLPKGGDLHNHLSGAATTEYLIKLAAEKGLCIDATMTAVAPPCGPGTRPAADARTDVAFREQIVRAWSMQDFPANQSGHDHFFDTFGKFGLATWDRGKLLANVANTVVKQNQFYLETMVTPASDSAKQLADKVGYDADFAAFHRKLLAGGQLDHVVDEAVKEADDGDADFRATAHCGTARPEPGCRLPVRWISQVSRGGTPARVFTQIAVGMRLAERDPRFVAVNLVQPEDWDTSLANYSLQMRMLKYLRSQYPGAHVTLHAGELAPGLVKPEDLTFHIREAVLVAGAERIGHGVDLVHEDNWRQLARTMAKRKIAVEVPFTSNKQILGISGAAHPFNAYRRYGVPVVLATDDPGVSRINISHEYQYAAKTYGLSYTELKDLARASLEYAFRDGRSLWADGSTPSGYHLVPACRSDRPGTGHLSSRCSRYLADSPKAATQWRQETAFAAFERDNGGRR</sequence>
<feature type="domain" description="Adenosine deaminase" evidence="8">
    <location>
        <begin position="182"/>
        <end position="473"/>
    </location>
</feature>
<reference evidence="9 10" key="1">
    <citation type="submission" date="2019-06" db="EMBL/GenBank/DDBJ databases">
        <title>Sequencing the genomes of 1000 actinobacteria strains.</title>
        <authorList>
            <person name="Klenk H.-P."/>
        </authorList>
    </citation>
    <scope>NUCLEOTIDE SEQUENCE [LARGE SCALE GENOMIC DNA]</scope>
    <source>
        <strain evidence="9 10">DSM 42059</strain>
    </source>
</reference>
<dbReference type="PANTHER" id="PTHR11409">
    <property type="entry name" value="ADENOSINE DEAMINASE"/>
    <property type="match status" value="1"/>
</dbReference>
<evidence type="ECO:0000256" key="7">
    <source>
        <dbReference type="SAM" id="SignalP"/>
    </source>
</evidence>
<keyword evidence="6" id="KW-0862">Zinc</keyword>
<dbReference type="RefSeq" id="WP_145764279.1">
    <property type="nucleotide sequence ID" value="NZ_VIWW01000001.1"/>
</dbReference>
<dbReference type="Pfam" id="PF00962">
    <property type="entry name" value="A_deaminase"/>
    <property type="match status" value="1"/>
</dbReference>
<organism evidence="9 10">
    <name type="scientific">Streptomyces brevispora</name>
    <dbReference type="NCBI Taxonomy" id="887462"/>
    <lineage>
        <taxon>Bacteria</taxon>
        <taxon>Bacillati</taxon>
        <taxon>Actinomycetota</taxon>
        <taxon>Actinomycetes</taxon>
        <taxon>Kitasatosporales</taxon>
        <taxon>Streptomycetaceae</taxon>
        <taxon>Streptomyces</taxon>
    </lineage>
</organism>
<feature type="chain" id="PRO_5021750274" description="adenosine deaminase" evidence="7">
    <location>
        <begin position="36"/>
        <end position="538"/>
    </location>
</feature>
<accession>A0A561UXI7</accession>
<keyword evidence="4" id="KW-0479">Metal-binding</keyword>
<comment type="caution">
    <text evidence="9">The sequence shown here is derived from an EMBL/GenBank/DDBJ whole genome shotgun (WGS) entry which is preliminary data.</text>
</comment>
<gene>
    <name evidence="9" type="ORF">FHX80_112515</name>
</gene>
<dbReference type="InterPro" id="IPR006330">
    <property type="entry name" value="Ado/ade_deaminase"/>
</dbReference>
<evidence type="ECO:0000256" key="2">
    <source>
        <dbReference type="ARBA" id="ARBA00006676"/>
    </source>
</evidence>
<comment type="similarity">
    <text evidence="2">Belongs to the metallo-dependent hydrolases superfamily. Adenosine and AMP deaminases family.</text>
</comment>
<evidence type="ECO:0000259" key="8">
    <source>
        <dbReference type="Pfam" id="PF00962"/>
    </source>
</evidence>
<evidence type="ECO:0000256" key="6">
    <source>
        <dbReference type="ARBA" id="ARBA00022833"/>
    </source>
</evidence>
<dbReference type="InterPro" id="IPR001365">
    <property type="entry name" value="A_deaminase_dom"/>
</dbReference>
<dbReference type="Gene3D" id="3.20.20.140">
    <property type="entry name" value="Metal-dependent hydrolases"/>
    <property type="match status" value="1"/>
</dbReference>
<dbReference type="Proteomes" id="UP000318186">
    <property type="component" value="Unassembled WGS sequence"/>
</dbReference>
<evidence type="ECO:0000256" key="3">
    <source>
        <dbReference type="ARBA" id="ARBA00012784"/>
    </source>
</evidence>
<name>A0A561UXI7_9ACTN</name>
<comment type="cofactor">
    <cofactor evidence="1">
        <name>Zn(2+)</name>
        <dbReference type="ChEBI" id="CHEBI:29105"/>
    </cofactor>
</comment>
<dbReference type="GO" id="GO:0005829">
    <property type="term" value="C:cytosol"/>
    <property type="evidence" value="ECO:0007669"/>
    <property type="project" value="TreeGrafter"/>
</dbReference>
<dbReference type="PANTHER" id="PTHR11409:SF43">
    <property type="entry name" value="ADENOSINE DEAMINASE"/>
    <property type="match status" value="1"/>
</dbReference>
<dbReference type="EC" id="3.5.4.4" evidence="3"/>
<dbReference type="OrthoDB" id="105475at2"/>
<dbReference type="EMBL" id="VIWW01000001">
    <property type="protein sequence ID" value="TWG04072.1"/>
    <property type="molecule type" value="Genomic_DNA"/>
</dbReference>
<keyword evidence="5" id="KW-0378">Hydrolase</keyword>
<proteinExistence type="inferred from homology"/>
<dbReference type="SUPFAM" id="SSF51556">
    <property type="entry name" value="Metallo-dependent hydrolases"/>
    <property type="match status" value="1"/>
</dbReference>
<keyword evidence="7" id="KW-0732">Signal</keyword>
<dbReference type="GO" id="GO:0046103">
    <property type="term" value="P:inosine biosynthetic process"/>
    <property type="evidence" value="ECO:0007669"/>
    <property type="project" value="TreeGrafter"/>
</dbReference>
<evidence type="ECO:0000313" key="10">
    <source>
        <dbReference type="Proteomes" id="UP000318186"/>
    </source>
</evidence>
<feature type="signal peptide" evidence="7">
    <location>
        <begin position="1"/>
        <end position="35"/>
    </location>
</feature>
<dbReference type="InterPro" id="IPR032466">
    <property type="entry name" value="Metal_Hydrolase"/>
</dbReference>
<evidence type="ECO:0000313" key="9">
    <source>
        <dbReference type="EMBL" id="TWG04072.1"/>
    </source>
</evidence>
<dbReference type="GO" id="GO:0046872">
    <property type="term" value="F:metal ion binding"/>
    <property type="evidence" value="ECO:0007669"/>
    <property type="project" value="UniProtKB-KW"/>
</dbReference>